<proteinExistence type="predicted"/>
<feature type="domain" description="RRM" evidence="2">
    <location>
        <begin position="1"/>
        <end position="76"/>
    </location>
</feature>
<keyword evidence="4" id="KW-1185">Reference proteome</keyword>
<keyword evidence="1" id="KW-0694">RNA-binding</keyword>
<evidence type="ECO:0000313" key="3">
    <source>
        <dbReference type="EMBL" id="KAK7256299.1"/>
    </source>
</evidence>
<protein>
    <recommendedName>
        <fullName evidence="2">RRM domain-containing protein</fullName>
    </recommendedName>
</protein>
<comment type="caution">
    <text evidence="3">The sequence shown here is derived from an EMBL/GenBank/DDBJ whole genome shotgun (WGS) entry which is preliminary data.</text>
</comment>
<reference evidence="3 4" key="1">
    <citation type="submission" date="2024-01" db="EMBL/GenBank/DDBJ databases">
        <title>The genomes of 5 underutilized Papilionoideae crops provide insights into root nodulation and disease resistanc.</title>
        <authorList>
            <person name="Yuan L."/>
        </authorList>
    </citation>
    <scope>NUCLEOTIDE SEQUENCE [LARGE SCALE GENOMIC DNA]</scope>
    <source>
        <strain evidence="3">ZHUSHIDOU_FW_LH</strain>
        <tissue evidence="3">Leaf</tissue>
    </source>
</reference>
<gene>
    <name evidence="3" type="ORF">RIF29_29740</name>
</gene>
<name>A0AAN9HWH5_CROPI</name>
<evidence type="ECO:0000259" key="2">
    <source>
        <dbReference type="PROSITE" id="PS50102"/>
    </source>
</evidence>
<dbReference type="EMBL" id="JAYWIO010000006">
    <property type="protein sequence ID" value="KAK7256299.1"/>
    <property type="molecule type" value="Genomic_DNA"/>
</dbReference>
<evidence type="ECO:0000256" key="1">
    <source>
        <dbReference type="PROSITE-ProRule" id="PRU00176"/>
    </source>
</evidence>
<dbReference type="PROSITE" id="PS50102">
    <property type="entry name" value="RRM"/>
    <property type="match status" value="1"/>
</dbReference>
<dbReference type="InterPro" id="IPR000504">
    <property type="entry name" value="RRM_dom"/>
</dbReference>
<evidence type="ECO:0000313" key="4">
    <source>
        <dbReference type="Proteomes" id="UP001372338"/>
    </source>
</evidence>
<dbReference type="GO" id="GO:0003723">
    <property type="term" value="F:RNA binding"/>
    <property type="evidence" value="ECO:0007669"/>
    <property type="project" value="UniProtKB-UniRule"/>
</dbReference>
<accession>A0AAN9HWH5</accession>
<dbReference type="InterPro" id="IPR035979">
    <property type="entry name" value="RBD_domain_sf"/>
</dbReference>
<sequence>MAINALSKDMIYDRPLWRQLKKLLCAVFSQFGKILEVLAFKTLKHKGQAWVVFEDVSSATNALRQMQGFPFYDKPMAKNGKTSMMLTWLEWV</sequence>
<organism evidence="3 4">
    <name type="scientific">Crotalaria pallida</name>
    <name type="common">Smooth rattlebox</name>
    <name type="synonym">Crotalaria striata</name>
    <dbReference type="NCBI Taxonomy" id="3830"/>
    <lineage>
        <taxon>Eukaryota</taxon>
        <taxon>Viridiplantae</taxon>
        <taxon>Streptophyta</taxon>
        <taxon>Embryophyta</taxon>
        <taxon>Tracheophyta</taxon>
        <taxon>Spermatophyta</taxon>
        <taxon>Magnoliopsida</taxon>
        <taxon>eudicotyledons</taxon>
        <taxon>Gunneridae</taxon>
        <taxon>Pentapetalae</taxon>
        <taxon>rosids</taxon>
        <taxon>fabids</taxon>
        <taxon>Fabales</taxon>
        <taxon>Fabaceae</taxon>
        <taxon>Papilionoideae</taxon>
        <taxon>50 kb inversion clade</taxon>
        <taxon>genistoids sensu lato</taxon>
        <taxon>core genistoids</taxon>
        <taxon>Crotalarieae</taxon>
        <taxon>Crotalaria</taxon>
    </lineage>
</organism>
<dbReference type="AlphaFoldDB" id="A0AAN9HWH5"/>
<dbReference type="CDD" id="cd12246">
    <property type="entry name" value="RRM1_U1A_like"/>
    <property type="match status" value="1"/>
</dbReference>
<dbReference type="InterPro" id="IPR012677">
    <property type="entry name" value="Nucleotide-bd_a/b_plait_sf"/>
</dbReference>
<dbReference type="Proteomes" id="UP001372338">
    <property type="component" value="Unassembled WGS sequence"/>
</dbReference>
<dbReference type="Pfam" id="PF00076">
    <property type="entry name" value="RRM_1"/>
    <property type="match status" value="1"/>
</dbReference>
<dbReference type="Gene3D" id="3.30.70.330">
    <property type="match status" value="1"/>
</dbReference>
<dbReference type="SMART" id="SM00360">
    <property type="entry name" value="RRM"/>
    <property type="match status" value="1"/>
</dbReference>
<dbReference type="SUPFAM" id="SSF54928">
    <property type="entry name" value="RNA-binding domain, RBD"/>
    <property type="match status" value="1"/>
</dbReference>